<dbReference type="PROSITE" id="PS00141">
    <property type="entry name" value="ASP_PROTEASE"/>
    <property type="match status" value="1"/>
</dbReference>
<organism evidence="2 3">
    <name type="scientific">Asticcacaulis aquaticus</name>
    <dbReference type="NCBI Taxonomy" id="2984212"/>
    <lineage>
        <taxon>Bacteria</taxon>
        <taxon>Pseudomonadati</taxon>
        <taxon>Pseudomonadota</taxon>
        <taxon>Alphaproteobacteria</taxon>
        <taxon>Caulobacterales</taxon>
        <taxon>Caulobacteraceae</taxon>
        <taxon>Asticcacaulis</taxon>
    </lineage>
</organism>
<dbReference type="EMBL" id="JAQQKX010000020">
    <property type="protein sequence ID" value="MDC7685104.1"/>
    <property type="molecule type" value="Genomic_DNA"/>
</dbReference>
<dbReference type="Gene3D" id="2.40.70.10">
    <property type="entry name" value="Acid Proteases"/>
    <property type="match status" value="1"/>
</dbReference>
<comment type="caution">
    <text evidence="2">The sequence shown here is derived from an EMBL/GenBank/DDBJ whole genome shotgun (WGS) entry which is preliminary data.</text>
</comment>
<name>A0ABT5HYN5_9CAUL</name>
<dbReference type="Proteomes" id="UP001214854">
    <property type="component" value="Unassembled WGS sequence"/>
</dbReference>
<feature type="chain" id="PRO_5045368503" evidence="1">
    <location>
        <begin position="18"/>
        <end position="178"/>
    </location>
</feature>
<dbReference type="GO" id="GO:0008233">
    <property type="term" value="F:peptidase activity"/>
    <property type="evidence" value="ECO:0007669"/>
    <property type="project" value="UniProtKB-KW"/>
</dbReference>
<proteinExistence type="predicted"/>
<dbReference type="InterPro" id="IPR001969">
    <property type="entry name" value="Aspartic_peptidase_AS"/>
</dbReference>
<protein>
    <submittedName>
        <fullName evidence="2">TIGR02281 family clan AA aspartic protease</fullName>
        <ecNumber evidence="2">3.4.23.-</ecNumber>
    </submittedName>
</protein>
<keyword evidence="3" id="KW-1185">Reference proteome</keyword>
<reference evidence="2 3" key="1">
    <citation type="submission" date="2023-01" db="EMBL/GenBank/DDBJ databases">
        <title>Novel species of the genus Asticcacaulis isolated from rivers.</title>
        <authorList>
            <person name="Lu H."/>
        </authorList>
    </citation>
    <scope>NUCLEOTIDE SEQUENCE [LARGE SCALE GENOMIC DNA]</scope>
    <source>
        <strain evidence="2 3">BYS171W</strain>
    </source>
</reference>
<keyword evidence="2" id="KW-0378">Hydrolase</keyword>
<evidence type="ECO:0000256" key="1">
    <source>
        <dbReference type="SAM" id="SignalP"/>
    </source>
</evidence>
<gene>
    <name evidence="2" type="ORF">PQU92_17605</name>
</gene>
<evidence type="ECO:0000313" key="2">
    <source>
        <dbReference type="EMBL" id="MDC7685104.1"/>
    </source>
</evidence>
<dbReference type="InterPro" id="IPR011969">
    <property type="entry name" value="Clan_AA_Asp_peptidase_C"/>
</dbReference>
<dbReference type="InterPro" id="IPR021109">
    <property type="entry name" value="Peptidase_aspartic_dom_sf"/>
</dbReference>
<keyword evidence="1" id="KW-0732">Signal</keyword>
<dbReference type="GO" id="GO:0006508">
    <property type="term" value="P:proteolysis"/>
    <property type="evidence" value="ECO:0007669"/>
    <property type="project" value="UniProtKB-KW"/>
</dbReference>
<dbReference type="SUPFAM" id="SSF50630">
    <property type="entry name" value="Acid proteases"/>
    <property type="match status" value="1"/>
</dbReference>
<dbReference type="Pfam" id="PF13975">
    <property type="entry name" value="gag-asp_proteas"/>
    <property type="match status" value="1"/>
</dbReference>
<accession>A0ABT5HYN5</accession>
<feature type="signal peptide" evidence="1">
    <location>
        <begin position="1"/>
        <end position="17"/>
    </location>
</feature>
<dbReference type="CDD" id="cd05483">
    <property type="entry name" value="retropepsin_like_bacteria"/>
    <property type="match status" value="1"/>
</dbReference>
<keyword evidence="2" id="KW-0645">Protease</keyword>
<sequence>MLKSAFILACAVSSAVATGLIVAKNDGFVKQGAADTLTVVQTSAAAFTASAQAPMSGGVTAIPKAADGHFWAEARVNSTVVKFLVDTGASVVALTPEDACRMGIDLKTLSYDQEVSTASGKTFAARVVIDRMGVGQSHMEKVEALVIPQGLSTSLLGMSYLGRLSRFEATPRSLILHP</sequence>
<dbReference type="InterPro" id="IPR034122">
    <property type="entry name" value="Retropepsin-like_bacterial"/>
</dbReference>
<dbReference type="NCBIfam" id="TIGR02281">
    <property type="entry name" value="clan_AA_DTGA"/>
    <property type="match status" value="1"/>
</dbReference>
<dbReference type="RefSeq" id="WP_272749612.1">
    <property type="nucleotide sequence ID" value="NZ_JAQQKX010000020.1"/>
</dbReference>
<evidence type="ECO:0000313" key="3">
    <source>
        <dbReference type="Proteomes" id="UP001214854"/>
    </source>
</evidence>
<dbReference type="EC" id="3.4.23.-" evidence="2"/>